<comment type="similarity">
    <text evidence="2 3">Belongs to the pseudouridine synthase RluA family.</text>
</comment>
<comment type="catalytic activity">
    <reaction evidence="1 3">
        <text>a uridine in RNA = a pseudouridine in RNA</text>
        <dbReference type="Rhea" id="RHEA:48348"/>
        <dbReference type="Rhea" id="RHEA-COMP:12068"/>
        <dbReference type="Rhea" id="RHEA-COMP:12069"/>
        <dbReference type="ChEBI" id="CHEBI:65314"/>
        <dbReference type="ChEBI" id="CHEBI:65315"/>
    </reaction>
</comment>
<dbReference type="InterPro" id="IPR006225">
    <property type="entry name" value="PsdUridine_synth_RluC/D"/>
</dbReference>
<organism evidence="4 5">
    <name type="scientific">Alicyclobacillus acidoterrestris (strain ATCC 49025 / DSM 3922 / CIP 106132 / NCIMB 13137 / GD3B)</name>
    <dbReference type="NCBI Taxonomy" id="1356854"/>
    <lineage>
        <taxon>Bacteria</taxon>
        <taxon>Bacillati</taxon>
        <taxon>Bacillota</taxon>
        <taxon>Bacilli</taxon>
        <taxon>Bacillales</taxon>
        <taxon>Alicyclobacillaceae</taxon>
        <taxon>Alicyclobacillus</taxon>
    </lineage>
</organism>
<proteinExistence type="inferred from homology"/>
<evidence type="ECO:0000256" key="2">
    <source>
        <dbReference type="ARBA" id="ARBA00010876"/>
    </source>
</evidence>
<dbReference type="CDD" id="cd02869">
    <property type="entry name" value="PseudoU_synth_RluA_like"/>
    <property type="match status" value="1"/>
</dbReference>
<gene>
    <name evidence="4" type="ORF">K1I37_07535</name>
</gene>
<dbReference type="KEGG" id="aaco:K1I37_07535"/>
<dbReference type="PANTHER" id="PTHR21600">
    <property type="entry name" value="MITOCHONDRIAL RNA PSEUDOURIDINE SYNTHASE"/>
    <property type="match status" value="1"/>
</dbReference>
<dbReference type="GO" id="GO:0003723">
    <property type="term" value="F:RNA binding"/>
    <property type="evidence" value="ECO:0007669"/>
    <property type="project" value="InterPro"/>
</dbReference>
<dbReference type="eggNOG" id="COG0564">
    <property type="taxonomic scope" value="Bacteria"/>
</dbReference>
<dbReference type="OrthoDB" id="9807829at2"/>
<protein>
    <recommendedName>
        <fullName evidence="3">Pseudouridine synthase</fullName>
        <ecNumber evidence="3">5.4.99.-</ecNumber>
    </recommendedName>
</protein>
<dbReference type="PROSITE" id="PS50889">
    <property type="entry name" value="S4"/>
    <property type="match status" value="1"/>
</dbReference>
<dbReference type="InterPro" id="IPR006145">
    <property type="entry name" value="PsdUridine_synth_RsuA/RluA"/>
</dbReference>
<dbReference type="NCBIfam" id="TIGR00005">
    <property type="entry name" value="rluA_subfam"/>
    <property type="match status" value="1"/>
</dbReference>
<evidence type="ECO:0000313" key="4">
    <source>
        <dbReference type="EMBL" id="UNO50317.1"/>
    </source>
</evidence>
<dbReference type="Gene3D" id="3.30.2350.10">
    <property type="entry name" value="Pseudouridine synthase"/>
    <property type="match status" value="1"/>
</dbReference>
<comment type="function">
    <text evidence="3">Responsible for synthesis of pseudouridine from uracil.</text>
</comment>
<evidence type="ECO:0000256" key="3">
    <source>
        <dbReference type="RuleBase" id="RU362028"/>
    </source>
</evidence>
<keyword evidence="5" id="KW-1185">Reference proteome</keyword>
<dbReference type="RefSeq" id="WP_021297162.1">
    <property type="nucleotide sequence ID" value="NZ_AURB01000145.1"/>
</dbReference>
<evidence type="ECO:0000256" key="1">
    <source>
        <dbReference type="ARBA" id="ARBA00000073"/>
    </source>
</evidence>
<dbReference type="GO" id="GO:0140098">
    <property type="term" value="F:catalytic activity, acting on RNA"/>
    <property type="evidence" value="ECO:0007669"/>
    <property type="project" value="UniProtKB-ARBA"/>
</dbReference>
<dbReference type="PANTHER" id="PTHR21600:SF87">
    <property type="entry name" value="RNA PSEUDOURIDYLATE SYNTHASE DOMAIN-CONTAINING PROTEIN 1"/>
    <property type="match status" value="1"/>
</dbReference>
<accession>T0CZE5</accession>
<accession>A0A9E7D0Z1</accession>
<evidence type="ECO:0000313" key="5">
    <source>
        <dbReference type="Proteomes" id="UP000829401"/>
    </source>
</evidence>
<dbReference type="SUPFAM" id="SSF55120">
    <property type="entry name" value="Pseudouridine synthase"/>
    <property type="match status" value="1"/>
</dbReference>
<dbReference type="Proteomes" id="UP000829401">
    <property type="component" value="Chromosome"/>
</dbReference>
<reference evidence="5" key="1">
    <citation type="journal article" date="2022" name="G3 (Bethesda)">
        <title>Unveiling the complete genome sequence of Alicyclobacillus acidoterrestris DSM 3922T, a taint-producing strain.</title>
        <authorList>
            <person name="Leonardo I.C."/>
            <person name="Barreto Crespo M.T."/>
            <person name="Gaspar F.B."/>
        </authorList>
    </citation>
    <scope>NUCLEOTIDE SEQUENCE [LARGE SCALE GENOMIC DNA]</scope>
    <source>
        <strain evidence="5">DSM 3922</strain>
    </source>
</reference>
<dbReference type="EC" id="5.4.99.-" evidence="3"/>
<dbReference type="InterPro" id="IPR020103">
    <property type="entry name" value="PsdUridine_synth_cat_dom_sf"/>
</dbReference>
<dbReference type="GO" id="GO:0000455">
    <property type="term" value="P:enzyme-directed rRNA pseudouridine synthesis"/>
    <property type="evidence" value="ECO:0007669"/>
    <property type="project" value="TreeGrafter"/>
</dbReference>
<dbReference type="EMBL" id="CP080467">
    <property type="protein sequence ID" value="UNO50317.1"/>
    <property type="molecule type" value="Genomic_DNA"/>
</dbReference>
<sequence>MQSEMRAGHLHIHLDKRFNGWRVLDVLTTAFALPEAFSRRLCAAGLVRLGKRTLQPDDTVQTGARLVLEDPSPVAATPNTAVEDPGFCLPAGVAPLEICYEDDHVLVVNKPAGVIVHSDDPLELTLDTLVAQYYWQSGQYLPVRHVHRLDKPTTGAVVYAKHGFVARALDAQLTTHQMSRRYLAVVYGDALSKTQTVAKPIGRDRHRAGAYRVSSTGKPARTHIVVQAASVIDGQQLSLLSCRLETGRTHQIRVHCAALGAPILGDMLYGGRANIHAWPPQQAIALHAREVAFFHPYDEQEVVIKCRPGNDWMAFLRKEWGVEDDV</sequence>
<keyword evidence="3" id="KW-0413">Isomerase</keyword>
<dbReference type="AlphaFoldDB" id="T0CZE5"/>
<name>T0CZE5_ALIAG</name>
<dbReference type="STRING" id="1356854.N007_10545"/>
<dbReference type="Pfam" id="PF00849">
    <property type="entry name" value="PseudoU_synth_2"/>
    <property type="match status" value="1"/>
</dbReference>
<dbReference type="GO" id="GO:0009982">
    <property type="term" value="F:pseudouridine synthase activity"/>
    <property type="evidence" value="ECO:0007669"/>
    <property type="project" value="InterPro"/>
</dbReference>
<dbReference type="InterPro" id="IPR050188">
    <property type="entry name" value="RluA_PseudoU_synthase"/>
</dbReference>